<dbReference type="EMBL" id="CP059066">
    <property type="protein sequence ID" value="QSQ10006.1"/>
    <property type="molecule type" value="Genomic_DNA"/>
</dbReference>
<comment type="cofactor">
    <cofactor evidence="1">
        <name>pyridoxal 5'-phosphate</name>
        <dbReference type="ChEBI" id="CHEBI:597326"/>
    </cofactor>
</comment>
<dbReference type="GO" id="GO:0006567">
    <property type="term" value="P:L-threonine catabolic process"/>
    <property type="evidence" value="ECO:0007669"/>
    <property type="project" value="TreeGrafter"/>
</dbReference>
<dbReference type="Proteomes" id="UP000662904">
    <property type="component" value="Chromosome"/>
</dbReference>
<feature type="domain" description="Aromatic amino acid beta-eliminating lyase/threonine aldolase" evidence="6">
    <location>
        <begin position="5"/>
        <end position="288"/>
    </location>
</feature>
<dbReference type="InterPro" id="IPR023603">
    <property type="entry name" value="Low_specificity_L-TA-like"/>
</dbReference>
<keyword evidence="8" id="KW-1185">Reference proteome</keyword>
<dbReference type="NCBIfam" id="NF041359">
    <property type="entry name" value="GntG_guanitoxin"/>
    <property type="match status" value="1"/>
</dbReference>
<dbReference type="FunFam" id="3.90.1150.10:FF:000041">
    <property type="entry name" value="Low-specificity L-threonine aldolase"/>
    <property type="match status" value="1"/>
</dbReference>
<evidence type="ECO:0000256" key="5">
    <source>
        <dbReference type="PIRSR" id="PIRSR017617-1"/>
    </source>
</evidence>
<dbReference type="NCBIfam" id="NF007825">
    <property type="entry name" value="PRK10534.1"/>
    <property type="match status" value="1"/>
</dbReference>
<gene>
    <name evidence="7" type="primary">ltaA</name>
    <name evidence="7" type="ORF">H0A61_02398</name>
</gene>
<proteinExistence type="inferred from homology"/>
<dbReference type="InterPro" id="IPR001597">
    <property type="entry name" value="ArAA_b-elim_lyase/Thr_aldolase"/>
</dbReference>
<dbReference type="FunFam" id="3.40.640.10:FF:000030">
    <property type="entry name" value="Low-specificity L-threonine aldolase"/>
    <property type="match status" value="1"/>
</dbReference>
<dbReference type="GO" id="GO:0006545">
    <property type="term" value="P:glycine biosynthetic process"/>
    <property type="evidence" value="ECO:0007669"/>
    <property type="project" value="TreeGrafter"/>
</dbReference>
<dbReference type="GO" id="GO:0005829">
    <property type="term" value="C:cytosol"/>
    <property type="evidence" value="ECO:0007669"/>
    <property type="project" value="TreeGrafter"/>
</dbReference>
<dbReference type="PANTHER" id="PTHR48097">
    <property type="entry name" value="L-THREONINE ALDOLASE-RELATED"/>
    <property type="match status" value="1"/>
</dbReference>
<dbReference type="SUPFAM" id="SSF53383">
    <property type="entry name" value="PLP-dependent transferases"/>
    <property type="match status" value="1"/>
</dbReference>
<keyword evidence="4 7" id="KW-0456">Lyase</keyword>
<accession>A0A8A0RS41</accession>
<reference evidence="7" key="1">
    <citation type="submission" date="2020-07" db="EMBL/GenBank/DDBJ databases">
        <title>Koleobacter methoxysyntrophicus gen. nov., sp. nov., a novel anaerobic bacterium isolated from deep subsurface oil field and proposal of Koleobacterales ord. nov. in the phylum Firmicutes.</title>
        <authorList>
            <person name="Sakamoto S."/>
            <person name="Tamaki H."/>
        </authorList>
    </citation>
    <scope>NUCLEOTIDE SEQUENCE</scope>
    <source>
        <strain evidence="7">NRmbB1</strain>
    </source>
</reference>
<dbReference type="InterPro" id="IPR015424">
    <property type="entry name" value="PyrdxlP-dep_Trfase"/>
</dbReference>
<evidence type="ECO:0000256" key="1">
    <source>
        <dbReference type="ARBA" id="ARBA00001933"/>
    </source>
</evidence>
<evidence type="ECO:0000256" key="3">
    <source>
        <dbReference type="ARBA" id="ARBA00022898"/>
    </source>
</evidence>
<feature type="modified residue" description="N6-(pyridoxal phosphate)lysine" evidence="5">
    <location>
        <position position="201"/>
    </location>
</feature>
<dbReference type="InterPro" id="IPR015422">
    <property type="entry name" value="PyrdxlP-dep_Trfase_small"/>
</dbReference>
<dbReference type="Gene3D" id="3.40.640.10">
    <property type="entry name" value="Type I PLP-dependent aspartate aminotransferase-like (Major domain)"/>
    <property type="match status" value="1"/>
</dbReference>
<dbReference type="EC" id="4.1.2.49" evidence="7"/>
<evidence type="ECO:0000259" key="6">
    <source>
        <dbReference type="Pfam" id="PF01212"/>
    </source>
</evidence>
<dbReference type="Pfam" id="PF01212">
    <property type="entry name" value="Beta_elim_lyase"/>
    <property type="match status" value="1"/>
</dbReference>
<comment type="similarity">
    <text evidence="2">Belongs to the threonine aldolase family.</text>
</comment>
<dbReference type="PANTHER" id="PTHR48097:SF9">
    <property type="entry name" value="L-THREONINE ALDOLASE"/>
    <property type="match status" value="1"/>
</dbReference>
<evidence type="ECO:0000313" key="7">
    <source>
        <dbReference type="EMBL" id="QSQ10006.1"/>
    </source>
</evidence>
<dbReference type="InterPro" id="IPR015421">
    <property type="entry name" value="PyrdxlP-dep_Trfase_major"/>
</dbReference>
<dbReference type="PIRSF" id="PIRSF017617">
    <property type="entry name" value="Thr_aldolase"/>
    <property type="match status" value="1"/>
</dbReference>
<protein>
    <submittedName>
        <fullName evidence="7">L-allo-threonine aldolase</fullName>
        <ecNumber evidence="7">4.1.2.49</ecNumber>
    </submittedName>
</protein>
<dbReference type="GO" id="GO:0008732">
    <property type="term" value="F:L-allo-threonine aldolase activity"/>
    <property type="evidence" value="ECO:0007669"/>
    <property type="project" value="UniProtKB-EC"/>
</dbReference>
<name>A0A8A0RS41_9FIRM</name>
<evidence type="ECO:0000256" key="4">
    <source>
        <dbReference type="ARBA" id="ARBA00023239"/>
    </source>
</evidence>
<dbReference type="AlphaFoldDB" id="A0A8A0RS41"/>
<dbReference type="KEGG" id="kme:H0A61_02398"/>
<dbReference type="CDD" id="cd06502">
    <property type="entry name" value="TA_like"/>
    <property type="match status" value="1"/>
</dbReference>
<dbReference type="Gene3D" id="3.90.1150.10">
    <property type="entry name" value="Aspartate Aminotransferase, domain 1"/>
    <property type="match status" value="1"/>
</dbReference>
<evidence type="ECO:0000313" key="8">
    <source>
        <dbReference type="Proteomes" id="UP000662904"/>
    </source>
</evidence>
<keyword evidence="3" id="KW-0663">Pyridoxal phosphate</keyword>
<sequence>MRIIDLRSDTVTLPTEEMRKAMANAEVGDDVYGEDPTVKKLEEKAAQIMGKEAGLFVPTGTMGNQIAVMTHTKRGDEIILEEKAHIFYYEVGGIAALSGVQARTLKGYYGALDPSEVEKSIRTGDIHEPRTSLICLENTHNKAGGTVIPLEIMKQIKEIGEKYNIPIHLDGARIFNAATALRVDVKEIAKYADSVMFCLSKGLCAPVGSMLVGTKEWIERARRNRKRLGGGMRQAGILAAAGLIALEKMPDRLKEDHENARFLAEGLKEIPGIKVDMASIQTNIVFMDYEETGLTPDSFIAGLKKRGIKVNPGYPLVRMVTHLGINRDDINYTLQAIKEIVQGG</sequence>
<organism evidence="7 8">
    <name type="scientific">Koleobacter methoxysyntrophicus</name>
    <dbReference type="NCBI Taxonomy" id="2751313"/>
    <lineage>
        <taxon>Bacteria</taxon>
        <taxon>Bacillati</taxon>
        <taxon>Bacillota</taxon>
        <taxon>Clostridia</taxon>
        <taxon>Koleobacterales</taxon>
        <taxon>Koleobacteraceae</taxon>
        <taxon>Koleobacter</taxon>
    </lineage>
</organism>
<evidence type="ECO:0000256" key="2">
    <source>
        <dbReference type="ARBA" id="ARBA00006966"/>
    </source>
</evidence>
<dbReference type="RefSeq" id="WP_206707334.1">
    <property type="nucleotide sequence ID" value="NZ_CP059066.1"/>
</dbReference>